<evidence type="ECO:0000313" key="3">
    <source>
        <dbReference type="Proteomes" id="UP000337909"/>
    </source>
</evidence>
<evidence type="ECO:0000313" key="2">
    <source>
        <dbReference type="EMBL" id="VVN86905.1"/>
    </source>
</evidence>
<dbReference type="SUPFAM" id="SSF48557">
    <property type="entry name" value="L-aspartase-like"/>
    <property type="match status" value="1"/>
</dbReference>
<feature type="domain" description="Adenylosuccinate lyase C-terminal" evidence="1">
    <location>
        <begin position="1"/>
        <end position="72"/>
    </location>
</feature>
<gene>
    <name evidence="2" type="ORF">PS691_01542</name>
</gene>
<dbReference type="EMBL" id="CABVHQ010000011">
    <property type="protein sequence ID" value="VVN86905.1"/>
    <property type="molecule type" value="Genomic_DNA"/>
</dbReference>
<protein>
    <recommendedName>
        <fullName evidence="1">Adenylosuccinate lyase C-terminal domain-containing protein</fullName>
    </recommendedName>
</protein>
<dbReference type="AlphaFoldDB" id="A0A5E7B734"/>
<name>A0A5E7B734_PSEFL</name>
<dbReference type="InterPro" id="IPR019468">
    <property type="entry name" value="AdenyloSucc_lyase_C"/>
</dbReference>
<accession>A0A5E7B734</accession>
<reference evidence="2 3" key="1">
    <citation type="submission" date="2019-09" db="EMBL/GenBank/DDBJ databases">
        <authorList>
            <person name="Chandra G."/>
            <person name="Truman W A."/>
        </authorList>
    </citation>
    <scope>NUCLEOTIDE SEQUENCE [LARGE SCALE GENOMIC DNA]</scope>
    <source>
        <strain evidence="2">PS691</strain>
    </source>
</reference>
<organism evidence="2 3">
    <name type="scientific">Pseudomonas fluorescens</name>
    <dbReference type="NCBI Taxonomy" id="294"/>
    <lineage>
        <taxon>Bacteria</taxon>
        <taxon>Pseudomonadati</taxon>
        <taxon>Pseudomonadota</taxon>
        <taxon>Gammaproteobacteria</taxon>
        <taxon>Pseudomonadales</taxon>
        <taxon>Pseudomonadaceae</taxon>
        <taxon>Pseudomonas</taxon>
    </lineage>
</organism>
<dbReference type="Proteomes" id="UP000337909">
    <property type="component" value="Unassembled WGS sequence"/>
</dbReference>
<sequence>MSERPSNQLFDAYFTARDMREVFCAVAEQRHLRAVLGDEPQVTAQLSVDELDRLLNPAHYLGQAHPWVERAVAEHFALSA</sequence>
<dbReference type="Gene3D" id="1.10.40.30">
    <property type="entry name" value="Fumarase/aspartase (C-terminal domain)"/>
    <property type="match status" value="1"/>
</dbReference>
<proteinExistence type="predicted"/>
<dbReference type="Pfam" id="PF10397">
    <property type="entry name" value="ADSL_C"/>
    <property type="match status" value="1"/>
</dbReference>
<dbReference type="InterPro" id="IPR008948">
    <property type="entry name" value="L-Aspartase-like"/>
</dbReference>
<dbReference type="SMART" id="SM00998">
    <property type="entry name" value="ADSL_C"/>
    <property type="match status" value="1"/>
</dbReference>
<dbReference type="GO" id="GO:0003824">
    <property type="term" value="F:catalytic activity"/>
    <property type="evidence" value="ECO:0007669"/>
    <property type="project" value="InterPro"/>
</dbReference>
<evidence type="ECO:0000259" key="1">
    <source>
        <dbReference type="SMART" id="SM00998"/>
    </source>
</evidence>